<evidence type="ECO:0000313" key="2">
    <source>
        <dbReference type="Proteomes" id="UP000028302"/>
    </source>
</evidence>
<proteinExistence type="predicted"/>
<sequence>MSFQVIAGTFHIQGYSPDGDSIRFAANRADAWGVLAGRKASPNARGHVQLRLEAVDTLETHYAGHHQPLQYAEKAAHELFAALGIHNVSWDADHYEVTSADDNVPGFILARTTGAYGRPVSFALSADAGKALGLTDGEPHFLTADELATTANAELLNEGLAYPTFYTGLFHDLRERFAEQTRAARNAERGLWPSDRTNTGVTVDDLASITKDAVILPKLFRRLVDYLGTGGSIAGFTDYLANNPDRVMVLPQAHFTHLDNLIAVDGHSIRLTEKPENLVFSE</sequence>
<dbReference type="Proteomes" id="UP000028302">
    <property type="component" value="Unassembled WGS sequence"/>
</dbReference>
<dbReference type="AlphaFoldDB" id="A0A084II04"/>
<dbReference type="InterPro" id="IPR035437">
    <property type="entry name" value="SNase_OB-fold_sf"/>
</dbReference>
<accession>A0A084II04</accession>
<dbReference type="Gene3D" id="2.40.50.90">
    <property type="match status" value="1"/>
</dbReference>
<evidence type="ECO:0008006" key="3">
    <source>
        <dbReference type="Google" id="ProtNLM"/>
    </source>
</evidence>
<protein>
    <recommendedName>
        <fullName evidence="3">Nuclease</fullName>
    </recommendedName>
</protein>
<dbReference type="OrthoDB" id="7065322at2"/>
<comment type="caution">
    <text evidence="1">The sequence shown here is derived from an EMBL/GenBank/DDBJ whole genome shotgun (WGS) entry which is preliminary data.</text>
</comment>
<reference evidence="1 2" key="1">
    <citation type="submission" date="2013-03" db="EMBL/GenBank/DDBJ databases">
        <title>Salinisphaera hydrothermalis C41B8 Genome Sequencing.</title>
        <authorList>
            <person name="Li C."/>
            <person name="Lai Q."/>
            <person name="Shao Z."/>
        </authorList>
    </citation>
    <scope>NUCLEOTIDE SEQUENCE [LARGE SCALE GENOMIC DNA]</scope>
    <source>
        <strain evidence="1 2">C41B8</strain>
    </source>
</reference>
<dbReference type="SUPFAM" id="SSF50199">
    <property type="entry name" value="Staphylococcal nuclease"/>
    <property type="match status" value="1"/>
</dbReference>
<organism evidence="1 2">
    <name type="scientific">Salinisphaera hydrothermalis (strain C41B8)</name>
    <dbReference type="NCBI Taxonomy" id="1304275"/>
    <lineage>
        <taxon>Bacteria</taxon>
        <taxon>Pseudomonadati</taxon>
        <taxon>Pseudomonadota</taxon>
        <taxon>Gammaproteobacteria</taxon>
        <taxon>Salinisphaerales</taxon>
        <taxon>Salinisphaeraceae</taxon>
        <taxon>Salinisphaera</taxon>
    </lineage>
</organism>
<dbReference type="EMBL" id="APNK01000032">
    <property type="protein sequence ID" value="KEZ76338.1"/>
    <property type="molecule type" value="Genomic_DNA"/>
</dbReference>
<keyword evidence="2" id="KW-1185">Reference proteome</keyword>
<dbReference type="RefSeq" id="WP_037340221.1">
    <property type="nucleotide sequence ID" value="NZ_APNK01000032.1"/>
</dbReference>
<name>A0A084II04_SALHC</name>
<dbReference type="PATRIC" id="fig|1304275.5.peg.3147"/>
<gene>
    <name evidence="1" type="ORF">C41B8_15390</name>
</gene>
<dbReference type="eggNOG" id="COG1525">
    <property type="taxonomic scope" value="Bacteria"/>
</dbReference>
<evidence type="ECO:0000313" key="1">
    <source>
        <dbReference type="EMBL" id="KEZ76338.1"/>
    </source>
</evidence>